<proteinExistence type="inferred from homology"/>
<dbReference type="InterPro" id="IPR036291">
    <property type="entry name" value="NAD(P)-bd_dom_sf"/>
</dbReference>
<keyword evidence="4" id="KW-0472">Membrane</keyword>
<dbReference type="SUPFAM" id="SSF51735">
    <property type="entry name" value="NAD(P)-binding Rossmann-fold domains"/>
    <property type="match status" value="1"/>
</dbReference>
<dbReference type="InterPro" id="IPR033640">
    <property type="entry name" value="FAR_C"/>
</dbReference>
<feature type="domain" description="Fatty acyl-CoA reductase C-terminal" evidence="5">
    <location>
        <begin position="360"/>
        <end position="452"/>
    </location>
</feature>
<keyword evidence="2 4" id="KW-0444">Lipid biosynthesis</keyword>
<dbReference type="InterPro" id="IPR013120">
    <property type="entry name" value="FAR_NAD-bd"/>
</dbReference>
<evidence type="ECO:0000313" key="8">
    <source>
        <dbReference type="Proteomes" id="UP001642520"/>
    </source>
</evidence>
<evidence type="ECO:0000256" key="1">
    <source>
        <dbReference type="ARBA" id="ARBA00005928"/>
    </source>
</evidence>
<evidence type="ECO:0000256" key="3">
    <source>
        <dbReference type="ARBA" id="ARBA00023098"/>
    </source>
</evidence>
<keyword evidence="4" id="KW-0560">Oxidoreductase</keyword>
<sequence length="542" mass="62224">MGELSEIQSFYKGKNIFITGGTGLMGKVLMEKLLFSCSDLNKIYVLIRPKRGRTPELRLDAIFKLPMFNRVRKQKPNMMKKVVPLNGEVSEKNLGLAKEQLEILLNDVDIVFHFAATLRLESELKDAITINTNGTKTVLELAKKMKKLLTFVHLSTAFCYPEREELDEKVYDAPADPHDIIKLVQWLDEGSLNLITPKLLDLHPNTYTYSKRLAEKLVADAYADLPCCIARPSIVTPAIKEPLPGWVDNLNGPVGLIVGGGKGVIRTMHCNAEYHAEVIPVDLAINALIRIGQKTATSEKKTDIPVYNITQSGVLPVTWGEVLEKGKALGYQYPFEGQVWYPSGDIHSNKFVHDLIVFFFHIIPAYLIDFLMLIFRQKRFMVRIQKRISVGLEVLQYFTTREWIFHNTNLLITWGDMSPKDKEIFPVDFLSIDIIEYMKDVILGARQYCMKEDLSTLPKARRHQAMYVLDRFLCRPYICWILIFLHCICRMYVIHLITVYLFYFGILYFIYNNVEIVRIGLDSVTDQIKYLPIVGKVGYTVH</sequence>
<evidence type="ECO:0000256" key="4">
    <source>
        <dbReference type="RuleBase" id="RU363097"/>
    </source>
</evidence>
<comment type="catalytic activity">
    <reaction evidence="4">
        <text>a long-chain fatty acyl-CoA + 2 NADPH + 2 H(+) = a long-chain primary fatty alcohol + 2 NADP(+) + CoA</text>
        <dbReference type="Rhea" id="RHEA:52716"/>
        <dbReference type="ChEBI" id="CHEBI:15378"/>
        <dbReference type="ChEBI" id="CHEBI:57287"/>
        <dbReference type="ChEBI" id="CHEBI:57783"/>
        <dbReference type="ChEBI" id="CHEBI:58349"/>
        <dbReference type="ChEBI" id="CHEBI:77396"/>
        <dbReference type="ChEBI" id="CHEBI:83139"/>
        <dbReference type="EC" id="1.2.1.84"/>
    </reaction>
</comment>
<evidence type="ECO:0000256" key="2">
    <source>
        <dbReference type="ARBA" id="ARBA00022516"/>
    </source>
</evidence>
<keyword evidence="3 4" id="KW-0443">Lipid metabolism</keyword>
<dbReference type="PANTHER" id="PTHR11011:SF12">
    <property type="entry name" value="FATTY ACYL-COA REDUCTASE"/>
    <property type="match status" value="1"/>
</dbReference>
<dbReference type="CDD" id="cd05236">
    <property type="entry name" value="FAR-N_SDR_e"/>
    <property type="match status" value="1"/>
</dbReference>
<dbReference type="Pfam" id="PF07993">
    <property type="entry name" value="NAD_binding_4"/>
    <property type="match status" value="1"/>
</dbReference>
<name>A0ABP1NZ18_XYLVO</name>
<dbReference type="Gene3D" id="3.40.50.720">
    <property type="entry name" value="NAD(P)-binding Rossmann-like Domain"/>
    <property type="match status" value="1"/>
</dbReference>
<dbReference type="CDD" id="cd09071">
    <property type="entry name" value="FAR_C"/>
    <property type="match status" value="1"/>
</dbReference>
<feature type="domain" description="Thioester reductase (TE)" evidence="6">
    <location>
        <begin position="18"/>
        <end position="287"/>
    </location>
</feature>
<feature type="transmembrane region" description="Helical" evidence="4">
    <location>
        <begin position="355"/>
        <end position="375"/>
    </location>
</feature>
<feature type="transmembrane region" description="Helical" evidence="4">
    <location>
        <begin position="492"/>
        <end position="511"/>
    </location>
</feature>
<keyword evidence="8" id="KW-1185">Reference proteome</keyword>
<gene>
    <name evidence="7" type="ORF">XYLVIOL_LOCUS7225</name>
</gene>
<evidence type="ECO:0000259" key="6">
    <source>
        <dbReference type="Pfam" id="PF07993"/>
    </source>
</evidence>
<dbReference type="EC" id="1.2.1.84" evidence="4"/>
<evidence type="ECO:0000259" key="5">
    <source>
        <dbReference type="Pfam" id="PF03015"/>
    </source>
</evidence>
<reference evidence="7 8" key="1">
    <citation type="submission" date="2024-08" db="EMBL/GenBank/DDBJ databases">
        <authorList>
            <person name="Will J Nash"/>
            <person name="Angela Man"/>
            <person name="Seanna McTaggart"/>
            <person name="Kendall Baker"/>
            <person name="Tom Barker"/>
            <person name="Leah Catchpole"/>
            <person name="Alex Durrant"/>
            <person name="Karim Gharbi"/>
            <person name="Naomi Irish"/>
            <person name="Gemy Kaithakottil"/>
            <person name="Debby Ku"/>
            <person name="Aaliyah Providence"/>
            <person name="Felix Shaw"/>
            <person name="David Swarbreck"/>
            <person name="Chris Watkins"/>
            <person name="Ann M. McCartney"/>
            <person name="Giulio Formenti"/>
            <person name="Alice Mouton"/>
            <person name="Noel Vella"/>
            <person name="Bjorn M von Reumont"/>
            <person name="Adriana Vella"/>
            <person name="Wilfried Haerty"/>
        </authorList>
    </citation>
    <scope>NUCLEOTIDE SEQUENCE [LARGE SCALE GENOMIC DNA]</scope>
</reference>
<keyword evidence="4" id="KW-1133">Transmembrane helix</keyword>
<dbReference type="Proteomes" id="UP001642520">
    <property type="component" value="Unassembled WGS sequence"/>
</dbReference>
<evidence type="ECO:0000313" key="7">
    <source>
        <dbReference type="EMBL" id="CAL7945458.1"/>
    </source>
</evidence>
<protein>
    <recommendedName>
        <fullName evidence="4">Fatty acyl-CoA reductase</fullName>
        <ecNumber evidence="4">1.2.1.84</ecNumber>
    </recommendedName>
</protein>
<comment type="caution">
    <text evidence="7">The sequence shown here is derived from an EMBL/GenBank/DDBJ whole genome shotgun (WGS) entry which is preliminary data.</text>
</comment>
<dbReference type="EMBL" id="CAXAJV020001293">
    <property type="protein sequence ID" value="CAL7945458.1"/>
    <property type="molecule type" value="Genomic_DNA"/>
</dbReference>
<keyword evidence="4" id="KW-0812">Transmembrane</keyword>
<dbReference type="Pfam" id="PF03015">
    <property type="entry name" value="Sterile"/>
    <property type="match status" value="1"/>
</dbReference>
<accession>A0ABP1NZ18</accession>
<dbReference type="InterPro" id="IPR026055">
    <property type="entry name" value="FAR"/>
</dbReference>
<dbReference type="PANTHER" id="PTHR11011">
    <property type="entry name" value="MALE STERILITY PROTEIN 2-RELATED"/>
    <property type="match status" value="1"/>
</dbReference>
<comment type="similarity">
    <text evidence="1 4">Belongs to the fatty acyl-CoA reductase family.</text>
</comment>
<feature type="transmembrane region" description="Helical" evidence="4">
    <location>
        <begin position="468"/>
        <end position="486"/>
    </location>
</feature>
<comment type="function">
    <text evidence="4">Catalyzes the reduction of fatty acyl-CoA to fatty alcohols.</text>
</comment>
<keyword evidence="4" id="KW-0521">NADP</keyword>
<organism evidence="7 8">
    <name type="scientific">Xylocopa violacea</name>
    <name type="common">Violet carpenter bee</name>
    <name type="synonym">Apis violacea</name>
    <dbReference type="NCBI Taxonomy" id="135666"/>
    <lineage>
        <taxon>Eukaryota</taxon>
        <taxon>Metazoa</taxon>
        <taxon>Ecdysozoa</taxon>
        <taxon>Arthropoda</taxon>
        <taxon>Hexapoda</taxon>
        <taxon>Insecta</taxon>
        <taxon>Pterygota</taxon>
        <taxon>Neoptera</taxon>
        <taxon>Endopterygota</taxon>
        <taxon>Hymenoptera</taxon>
        <taxon>Apocrita</taxon>
        <taxon>Aculeata</taxon>
        <taxon>Apoidea</taxon>
        <taxon>Anthophila</taxon>
        <taxon>Apidae</taxon>
        <taxon>Xylocopa</taxon>
        <taxon>Xylocopa</taxon>
    </lineage>
</organism>